<dbReference type="RefSeq" id="WP_012172212.1">
    <property type="nucleotide sequence ID" value="NC_009937.1"/>
</dbReference>
<dbReference type="NCBIfam" id="TIGR01730">
    <property type="entry name" value="RND_mfp"/>
    <property type="match status" value="1"/>
</dbReference>
<dbReference type="PROSITE" id="PS00430">
    <property type="entry name" value="TONB_DEPENDENT_REC_1"/>
    <property type="match status" value="1"/>
</dbReference>
<evidence type="ECO:0000259" key="4">
    <source>
        <dbReference type="Pfam" id="PF25954"/>
    </source>
</evidence>
<feature type="domain" description="CusB-like beta-barrel" evidence="4">
    <location>
        <begin position="244"/>
        <end position="310"/>
    </location>
</feature>
<dbReference type="Proteomes" id="UP000000270">
    <property type="component" value="Chromosome"/>
</dbReference>
<dbReference type="InterPro" id="IPR006143">
    <property type="entry name" value="RND_pump_MFP"/>
</dbReference>
<dbReference type="SUPFAM" id="SSF111369">
    <property type="entry name" value="HlyD-like secretion proteins"/>
    <property type="match status" value="2"/>
</dbReference>
<reference evidence="6 7" key="1">
    <citation type="journal article" date="2007" name="Appl. Environ. Microbiol.">
        <title>Rhizobial factors required for stem nodule maturation and maintenance in Sesbania rostrata-Azorhizobium caulinodans ORS571 symbiosis.</title>
        <authorList>
            <person name="Suzuki S."/>
            <person name="Aono T."/>
            <person name="Lee KB."/>
            <person name="Suzuki T."/>
            <person name="Liu CT."/>
            <person name="Miwa H."/>
            <person name="Wakao S."/>
            <person name="Iki T."/>
            <person name="Oyaizu H."/>
        </authorList>
    </citation>
    <scope>NUCLEOTIDE SEQUENCE [LARGE SCALE GENOMIC DNA]</scope>
    <source>
        <strain evidence="7">ATCC 43989 / DSM 5975 / JCM 20966 / LMG 6465 / NBRC 14845 / NCIMB 13405 / ORS 571</strain>
    </source>
</reference>
<proteinExistence type="inferred from homology"/>
<evidence type="ECO:0000313" key="6">
    <source>
        <dbReference type="EMBL" id="BAF89687.1"/>
    </source>
</evidence>
<dbReference type="AlphaFoldDB" id="A8IN11"/>
<keyword evidence="3" id="KW-0732">Signal</keyword>
<dbReference type="PANTHER" id="PTHR30469:SF15">
    <property type="entry name" value="HLYD FAMILY OF SECRETION PROTEINS"/>
    <property type="match status" value="1"/>
</dbReference>
<sequence length="399" mass="42530">MSARPAPVRFRLLAALTVLSFASGPFAPAQAAAPQAKGLTISVVRPEKQELHDTLLVTGSLLPREEIQVGPEIEGYRLTEILAEVGDTVQKGQVLARLSRDVLDTQLAQNTANAAKAKATIAQQRAALDQALAQETEANSAAERTRQLRKTGVSTQETLDERERAVKVTAAQVVAARESLKAAEADAVLVQAQRAELELKLQRTEVRAPEAGLILARDARIGAIALSTRSEPLFRIAKDGAIDLDAEVPEVALPRLAVGQTVAVTPAGFNRSVEGKVRLISAEVDKATRLGRAKIALPTQPDLRPGAFARGVVLLDRRWGLSVPQSAVMFDANGAYILVVKDGVIHERRVHTGIKTGGRVELIDGAQPDDLVVARAAGFLREGDRVTPAEAGKSVSEAR</sequence>
<protein>
    <submittedName>
        <fullName evidence="6">Secretion HlyD protein</fullName>
    </submittedName>
</protein>
<dbReference type="Gene3D" id="1.10.287.470">
    <property type="entry name" value="Helix hairpin bin"/>
    <property type="match status" value="1"/>
</dbReference>
<keyword evidence="7" id="KW-1185">Reference proteome</keyword>
<dbReference type="InterPro" id="IPR058637">
    <property type="entry name" value="YknX-like_C"/>
</dbReference>
<evidence type="ECO:0000313" key="7">
    <source>
        <dbReference type="Proteomes" id="UP000000270"/>
    </source>
</evidence>
<evidence type="ECO:0000256" key="1">
    <source>
        <dbReference type="ARBA" id="ARBA00009477"/>
    </source>
</evidence>
<dbReference type="Pfam" id="PF25954">
    <property type="entry name" value="Beta-barrel_RND_2"/>
    <property type="match status" value="1"/>
</dbReference>
<feature type="coiled-coil region" evidence="2">
    <location>
        <begin position="180"/>
        <end position="207"/>
    </location>
</feature>
<gene>
    <name evidence="6" type="primary">hlyD</name>
    <name evidence="6" type="ordered locus">AZC_3689</name>
</gene>
<dbReference type="PANTHER" id="PTHR30469">
    <property type="entry name" value="MULTIDRUG RESISTANCE PROTEIN MDTA"/>
    <property type="match status" value="1"/>
</dbReference>
<dbReference type="InterPro" id="IPR058792">
    <property type="entry name" value="Beta-barrel_RND_2"/>
</dbReference>
<evidence type="ECO:0000259" key="5">
    <source>
        <dbReference type="Pfam" id="PF25989"/>
    </source>
</evidence>
<dbReference type="KEGG" id="azc:AZC_3689"/>
<dbReference type="STRING" id="438753.AZC_3689"/>
<dbReference type="EMBL" id="AP009384">
    <property type="protein sequence ID" value="BAF89687.1"/>
    <property type="molecule type" value="Genomic_DNA"/>
</dbReference>
<dbReference type="eggNOG" id="COG0845">
    <property type="taxonomic scope" value="Bacteria"/>
</dbReference>
<reference evidence="7" key="2">
    <citation type="submission" date="2007-04" db="EMBL/GenBank/DDBJ databases">
        <title>Complete genome sequence of the nitrogen-fixing bacterium Azorhizobium caulinodans ORS571.</title>
        <authorList>
            <person name="Lee K.B."/>
            <person name="Backer P.D."/>
            <person name="Aono T."/>
            <person name="Liu C.T."/>
            <person name="Suzuki S."/>
            <person name="Suzuki T."/>
            <person name="Kaneko T."/>
            <person name="Yamada M."/>
            <person name="Tabata S."/>
            <person name="Kupfer D.M."/>
            <person name="Najar F.Z."/>
            <person name="Wiley G.B."/>
            <person name="Roe B."/>
            <person name="Binnewies T."/>
            <person name="Ussery D."/>
            <person name="Vereecke D."/>
            <person name="Gevers D."/>
            <person name="Holsters M."/>
            <person name="Oyaizu H."/>
        </authorList>
    </citation>
    <scope>NUCLEOTIDE SEQUENCE [LARGE SCALE GENOMIC DNA]</scope>
    <source>
        <strain evidence="7">ATCC 43989 / DSM 5975 / JCM 20966 / LMG 6465 / NBRC 14845 / NCIMB 13405 / ORS 571</strain>
    </source>
</reference>
<feature type="signal peptide" evidence="3">
    <location>
        <begin position="1"/>
        <end position="31"/>
    </location>
</feature>
<evidence type="ECO:0000256" key="3">
    <source>
        <dbReference type="SAM" id="SignalP"/>
    </source>
</evidence>
<name>A8IN11_AZOC5</name>
<reference evidence="6 7" key="4">
    <citation type="journal article" date="2009" name="Appl. Environ. Microbiol.">
        <title>Comparative genome-wide transcriptional profiling of Azorhizobium caulinodans ORS571 grown under free-living and symbiotic conditions.</title>
        <authorList>
            <person name="Tsukada S."/>
            <person name="Aono T."/>
            <person name="Akiba N."/>
            <person name="Lee KB."/>
            <person name="Liu CT."/>
            <person name="Toyazaki H."/>
            <person name="Oyaizu H."/>
        </authorList>
    </citation>
    <scope>NUCLEOTIDE SEQUENCE [LARGE SCALE GENOMIC DNA]</scope>
    <source>
        <strain evidence="7">ATCC 43989 / DSM 5975 / JCM 20966 / LMG 6465 / NBRC 14845 / NCIMB 13405 / ORS 571</strain>
    </source>
</reference>
<reference evidence="6 7" key="6">
    <citation type="journal article" date="2011" name="Appl. Environ. Microbiol.">
        <title>Involvement of the azorhizobial chromosome partition gene (parA) in the onset of bacteroid differentiation during Sesbania rostrata stem nodule development.</title>
        <authorList>
            <person name="Liu CT."/>
            <person name="Lee KB."/>
            <person name="Wang YS."/>
            <person name="Peng MH."/>
            <person name="Lee KT."/>
            <person name="Suzuki S."/>
            <person name="Suzuki T."/>
            <person name="Oyaizu H."/>
        </authorList>
    </citation>
    <scope>NUCLEOTIDE SEQUENCE [LARGE SCALE GENOMIC DNA]</scope>
    <source>
        <strain evidence="7">ATCC 43989 / DSM 5975 / JCM 20966 / LMG 6465 / NBRC 14845 / NCIMB 13405 / ORS 571</strain>
    </source>
</reference>
<feature type="chain" id="PRO_5002724608" evidence="3">
    <location>
        <begin position="32"/>
        <end position="399"/>
    </location>
</feature>
<reference evidence="6 7" key="3">
    <citation type="journal article" date="2008" name="BMC Genomics">
        <title>The genome of the versatile nitrogen fixer Azorhizobium caulinodans ORS571.</title>
        <authorList>
            <person name="Lee KB."/>
            <person name="Backer P.D."/>
            <person name="Aono T."/>
            <person name="Liu CT."/>
            <person name="Suzuki S."/>
            <person name="Suzuki T."/>
            <person name="Kaneko T."/>
            <person name="Yamada M."/>
            <person name="Tabata S."/>
            <person name="Kupfer D.M."/>
            <person name="Najar F.Z."/>
            <person name="Wiley G.B."/>
            <person name="Roe B."/>
            <person name="Binnewies T.T."/>
            <person name="Ussery D.W."/>
            <person name="D'Haeze W."/>
            <person name="Herder J.D."/>
            <person name="Gevers D."/>
            <person name="Vereecke D."/>
            <person name="Holsters M."/>
            <person name="Oyaizu H."/>
        </authorList>
    </citation>
    <scope>NUCLEOTIDE SEQUENCE [LARGE SCALE GENOMIC DNA]</scope>
    <source>
        <strain evidence="7">ATCC 43989 / DSM 5975 / JCM 20966 / LMG 6465 / NBRC 14845 / NCIMB 13405 / ORS 571</strain>
    </source>
</reference>
<dbReference type="Gene3D" id="2.40.50.100">
    <property type="match status" value="1"/>
</dbReference>
<dbReference type="GO" id="GO:1990281">
    <property type="term" value="C:efflux pump complex"/>
    <property type="evidence" value="ECO:0007669"/>
    <property type="project" value="TreeGrafter"/>
</dbReference>
<organism evidence="6 7">
    <name type="scientific">Azorhizobium caulinodans (strain ATCC 43989 / DSM 5975 / JCM 20966 / LMG 6465 / NBRC 14845 / NCIMB 13405 / ORS 571)</name>
    <dbReference type="NCBI Taxonomy" id="438753"/>
    <lineage>
        <taxon>Bacteria</taxon>
        <taxon>Pseudomonadati</taxon>
        <taxon>Pseudomonadota</taxon>
        <taxon>Alphaproteobacteria</taxon>
        <taxon>Hyphomicrobiales</taxon>
        <taxon>Xanthobacteraceae</taxon>
        <taxon>Azorhizobium</taxon>
    </lineage>
</organism>
<keyword evidence="2" id="KW-0175">Coiled coil</keyword>
<dbReference type="InterPro" id="IPR010916">
    <property type="entry name" value="TonB_box_CS"/>
</dbReference>
<dbReference type="Pfam" id="PF25989">
    <property type="entry name" value="YknX_C"/>
    <property type="match status" value="1"/>
</dbReference>
<dbReference type="GO" id="GO:0015562">
    <property type="term" value="F:efflux transmembrane transporter activity"/>
    <property type="evidence" value="ECO:0007669"/>
    <property type="project" value="TreeGrafter"/>
</dbReference>
<accession>A8IN11</accession>
<dbReference type="Gene3D" id="2.40.420.20">
    <property type="match status" value="1"/>
</dbReference>
<dbReference type="Gene3D" id="2.40.30.170">
    <property type="match status" value="1"/>
</dbReference>
<dbReference type="HOGENOM" id="CLU_018816_1_3_5"/>
<comment type="similarity">
    <text evidence="1">Belongs to the membrane fusion protein (MFP) (TC 8.A.1) family.</text>
</comment>
<reference evidence="6 7" key="5">
    <citation type="journal article" date="2010" name="Appl. Environ. Microbiol.">
        <title>phrR-like gene praR of Azorhizobium caulinodans ORS571 is essential for symbiosis with Sesbania rostrata and is involved in expression of reb genes.</title>
        <authorList>
            <person name="Akiba N."/>
            <person name="Aono T."/>
            <person name="Toyazaki H."/>
            <person name="Sato S."/>
            <person name="Oyaizu H."/>
        </authorList>
    </citation>
    <scope>NUCLEOTIDE SEQUENCE [LARGE SCALE GENOMIC DNA]</scope>
    <source>
        <strain evidence="7">ATCC 43989 / DSM 5975 / JCM 20966 / LMG 6465 / NBRC 14845 / NCIMB 13405 / ORS 571</strain>
    </source>
</reference>
<evidence type="ECO:0000256" key="2">
    <source>
        <dbReference type="SAM" id="Coils"/>
    </source>
</evidence>
<feature type="domain" description="YknX-like C-terminal permuted SH3-like" evidence="5">
    <location>
        <begin position="321"/>
        <end position="387"/>
    </location>
</feature>